<protein>
    <submittedName>
        <fullName evidence="2">Lytic transglycosylase domain-containing protein</fullName>
    </submittedName>
</protein>
<evidence type="ECO:0000256" key="1">
    <source>
        <dbReference type="SAM" id="SignalP"/>
    </source>
</evidence>
<dbReference type="KEGG" id="hmi:soil367_18610"/>
<organism evidence="2 3">
    <name type="scientific">Hydrocarboniclastica marina</name>
    <dbReference type="NCBI Taxonomy" id="2259620"/>
    <lineage>
        <taxon>Bacteria</taxon>
        <taxon>Pseudomonadati</taxon>
        <taxon>Pseudomonadota</taxon>
        <taxon>Gammaproteobacteria</taxon>
        <taxon>Alteromonadales</taxon>
        <taxon>Alteromonadaceae</taxon>
        <taxon>Hydrocarboniclastica</taxon>
    </lineage>
</organism>
<name>A0A4P7XLF3_9ALTE</name>
<reference evidence="2 3" key="1">
    <citation type="submission" date="2018-07" db="EMBL/GenBank/DDBJ databases">
        <title>Marsedoiliclastica nanhaica gen. nov. sp. nov., a novel marine hydrocarbonoclastic bacterium isolated from an in-situ enriched hydrocarbon-degrading consortium in deep-sea sediment.</title>
        <authorList>
            <person name="Dong C."/>
            <person name="Ma T."/>
            <person name="Liu R."/>
            <person name="Shao Z."/>
        </authorList>
    </citation>
    <scope>NUCLEOTIDE SEQUENCE [LARGE SCALE GENOMIC DNA]</scope>
    <source>
        <strain evidence="3">soil36-7</strain>
        <plasmid evidence="2 3">psoil36-7</plasmid>
    </source>
</reference>
<keyword evidence="1" id="KW-0732">Signal</keyword>
<keyword evidence="2" id="KW-0614">Plasmid</keyword>
<dbReference type="AlphaFoldDB" id="A0A4P7XLF3"/>
<feature type="chain" id="PRO_5020675571" evidence="1">
    <location>
        <begin position="29"/>
        <end position="202"/>
    </location>
</feature>
<dbReference type="OrthoDB" id="5945995at2"/>
<geneLocation type="plasmid" evidence="2 3">
    <name>psoil36-7</name>
</geneLocation>
<dbReference type="InterPro" id="IPR023346">
    <property type="entry name" value="Lysozyme-like_dom_sf"/>
</dbReference>
<dbReference type="Proteomes" id="UP000298049">
    <property type="component" value="Plasmid psoil36-7"/>
</dbReference>
<sequence>MTSSIYCRAWIRFTFILTALFANTVAQAEPYLSLGGTVYESAAVNAEIDPYLLYALTLVESGKATGDGNVIPWPYVIRAKDARIYASDEAEYRAAWKLFSLKYGDRIDVGPAQVNVYWQATRAKKVTSPDELLDYETNLNVAAEVLKEAIDSTDNLALGIGRYHSWGDQERALLFGKRVLAVHQNLVAQTGAIPATNLKPLE</sequence>
<evidence type="ECO:0000313" key="2">
    <source>
        <dbReference type="EMBL" id="QCF28086.1"/>
    </source>
</evidence>
<dbReference type="RefSeq" id="WP_136550759.1">
    <property type="nucleotide sequence ID" value="NZ_CP031094.1"/>
</dbReference>
<feature type="signal peptide" evidence="1">
    <location>
        <begin position="1"/>
        <end position="28"/>
    </location>
</feature>
<keyword evidence="3" id="KW-1185">Reference proteome</keyword>
<dbReference type="SUPFAM" id="SSF53955">
    <property type="entry name" value="Lysozyme-like"/>
    <property type="match status" value="1"/>
</dbReference>
<evidence type="ECO:0000313" key="3">
    <source>
        <dbReference type="Proteomes" id="UP000298049"/>
    </source>
</evidence>
<proteinExistence type="predicted"/>
<dbReference type="EMBL" id="CP031094">
    <property type="protein sequence ID" value="QCF28086.1"/>
    <property type="molecule type" value="Genomic_DNA"/>
</dbReference>
<gene>
    <name evidence="2" type="ORF">soil367_18610</name>
</gene>
<accession>A0A4P7XLF3</accession>